<reference evidence="3 4" key="1">
    <citation type="submission" date="2018-02" db="EMBL/GenBank/DDBJ databases">
        <title>Jeotgalibacillus proteolyticum sp. nov. a protease producing bacterium isolated from ocean sediments of Laizhou Bay.</title>
        <authorList>
            <person name="Li Y."/>
        </authorList>
    </citation>
    <scope>NUCLEOTIDE SEQUENCE [LARGE SCALE GENOMIC DNA]</scope>
    <source>
        <strain evidence="3 4">22-7</strain>
    </source>
</reference>
<dbReference type="Pfam" id="PF09922">
    <property type="entry name" value="LiaF-like_C"/>
    <property type="match status" value="1"/>
</dbReference>
<feature type="domain" description="Cell wall-active antibiotics response LiaF-like C-terminal" evidence="2">
    <location>
        <begin position="142"/>
        <end position="255"/>
    </location>
</feature>
<protein>
    <submittedName>
        <fullName evidence="3">Cell wall-active antibiotics response protein</fullName>
    </submittedName>
</protein>
<keyword evidence="1" id="KW-0472">Membrane</keyword>
<feature type="transmembrane region" description="Helical" evidence="1">
    <location>
        <begin position="70"/>
        <end position="101"/>
    </location>
</feature>
<evidence type="ECO:0000313" key="4">
    <source>
        <dbReference type="Proteomes" id="UP000239047"/>
    </source>
</evidence>
<proteinExistence type="predicted"/>
<gene>
    <name evidence="3" type="ORF">C4B60_18400</name>
</gene>
<dbReference type="OrthoDB" id="2351415at2"/>
<comment type="caution">
    <text evidence="3">The sequence shown here is derived from an EMBL/GenBank/DDBJ whole genome shotgun (WGS) entry which is preliminary data.</text>
</comment>
<dbReference type="InterPro" id="IPR047793">
    <property type="entry name" value="LiaF_C"/>
</dbReference>
<keyword evidence="1" id="KW-0812">Transmembrane</keyword>
<keyword evidence="1" id="KW-1133">Transmembrane helix</keyword>
<name>A0A2S5G7D3_9BACL</name>
<dbReference type="Proteomes" id="UP000239047">
    <property type="component" value="Unassembled WGS sequence"/>
</dbReference>
<dbReference type="PIRSF" id="PIRSF031509">
    <property type="entry name" value="Cell_wall_LiaF/YvqF"/>
    <property type="match status" value="1"/>
</dbReference>
<dbReference type="NCBIfam" id="NF040535">
    <property type="entry name" value="LiaF_C_term"/>
    <property type="match status" value="1"/>
</dbReference>
<keyword evidence="4" id="KW-1185">Reference proteome</keyword>
<evidence type="ECO:0000256" key="1">
    <source>
        <dbReference type="SAM" id="Phobius"/>
    </source>
</evidence>
<dbReference type="AlphaFoldDB" id="A0A2S5G7D3"/>
<sequence>MAVNGFMIGGMGVMFKELKANSISTWVLIAAGLVLIEILFFNNGMLFSLAFSGALLYFGRKSFHRFLGKVMFGLGLLSLIMTILSMFTLKLLLLFFIVYWINHYFQSKKEPEVITPVIEISGIATNSEELIFKRQQLLSTKWVGNQHTPEHTYEWEDIQLQNGIGDIVIDLSNTVLPQGESVISIRSCIGKITIFIPYELDVNIHHSAIAGSADIFDYQSTRLWNESVAFQSQTYTEAHQKVKILTSAWAGDLEVKRV</sequence>
<dbReference type="InterPro" id="IPR024425">
    <property type="entry name" value="LiaF-like_C"/>
</dbReference>
<accession>A0A2S5G7D3</accession>
<dbReference type="GO" id="GO:0016020">
    <property type="term" value="C:membrane"/>
    <property type="evidence" value="ECO:0007669"/>
    <property type="project" value="InterPro"/>
</dbReference>
<evidence type="ECO:0000259" key="2">
    <source>
        <dbReference type="Pfam" id="PF09922"/>
    </source>
</evidence>
<evidence type="ECO:0000313" key="3">
    <source>
        <dbReference type="EMBL" id="PPA68888.1"/>
    </source>
</evidence>
<dbReference type="InterPro" id="IPR016975">
    <property type="entry name" value="Cell_wall_LiaF"/>
</dbReference>
<feature type="transmembrane region" description="Helical" evidence="1">
    <location>
        <begin position="25"/>
        <end position="58"/>
    </location>
</feature>
<dbReference type="EMBL" id="PREZ01000008">
    <property type="protein sequence ID" value="PPA68888.1"/>
    <property type="molecule type" value="Genomic_DNA"/>
</dbReference>
<organism evidence="3 4">
    <name type="scientific">Jeotgalibacillus proteolyticus</name>
    <dbReference type="NCBI Taxonomy" id="2082395"/>
    <lineage>
        <taxon>Bacteria</taxon>
        <taxon>Bacillati</taxon>
        <taxon>Bacillota</taxon>
        <taxon>Bacilli</taxon>
        <taxon>Bacillales</taxon>
        <taxon>Caryophanaceae</taxon>
        <taxon>Jeotgalibacillus</taxon>
    </lineage>
</organism>